<feature type="compositionally biased region" description="Polar residues" evidence="1">
    <location>
        <begin position="1"/>
        <end position="11"/>
    </location>
</feature>
<name>A0A1G6Q376_9MICO</name>
<gene>
    <name evidence="2" type="ORF">SAMN05216410_2431</name>
</gene>
<organism evidence="2 3">
    <name type="scientific">Sanguibacter gelidistatuariae</name>
    <dbReference type="NCBI Taxonomy" id="1814289"/>
    <lineage>
        <taxon>Bacteria</taxon>
        <taxon>Bacillati</taxon>
        <taxon>Actinomycetota</taxon>
        <taxon>Actinomycetes</taxon>
        <taxon>Micrococcales</taxon>
        <taxon>Sanguibacteraceae</taxon>
        <taxon>Sanguibacter</taxon>
    </lineage>
</organism>
<protein>
    <submittedName>
        <fullName evidence="2">Uncharacterized protein</fullName>
    </submittedName>
</protein>
<dbReference type="RefSeq" id="WP_139185800.1">
    <property type="nucleotide sequence ID" value="NZ_FMYH01000004.1"/>
</dbReference>
<feature type="region of interest" description="Disordered" evidence="1">
    <location>
        <begin position="1"/>
        <end position="84"/>
    </location>
</feature>
<evidence type="ECO:0000313" key="3">
    <source>
        <dbReference type="Proteomes" id="UP000199039"/>
    </source>
</evidence>
<dbReference type="EMBL" id="FMYH01000004">
    <property type="protein sequence ID" value="SDC86890.1"/>
    <property type="molecule type" value="Genomic_DNA"/>
</dbReference>
<keyword evidence="3" id="KW-1185">Reference proteome</keyword>
<feature type="compositionally biased region" description="Basic and acidic residues" evidence="1">
    <location>
        <begin position="74"/>
        <end position="84"/>
    </location>
</feature>
<sequence>MTAGSDGSVTDRSAPDPSGTGTPAVAPAQPARQRRHRRVVRAGVETETVSGLSTDEAPTGWSEPPVAGGDSNDEQLKRDVPPHW</sequence>
<accession>A0A1G6Q376</accession>
<dbReference type="Proteomes" id="UP000199039">
    <property type="component" value="Unassembled WGS sequence"/>
</dbReference>
<dbReference type="OrthoDB" id="5150187at2"/>
<dbReference type="AlphaFoldDB" id="A0A1G6Q376"/>
<evidence type="ECO:0000256" key="1">
    <source>
        <dbReference type="SAM" id="MobiDB-lite"/>
    </source>
</evidence>
<reference evidence="2 3" key="1">
    <citation type="submission" date="2016-09" db="EMBL/GenBank/DDBJ databases">
        <authorList>
            <person name="Capua I."/>
            <person name="De Benedictis P."/>
            <person name="Joannis T."/>
            <person name="Lombin L.H."/>
            <person name="Cattoli G."/>
        </authorList>
    </citation>
    <scope>NUCLEOTIDE SEQUENCE [LARGE SCALE GENOMIC DNA]</scope>
    <source>
        <strain evidence="2 3">ISLP-3</strain>
    </source>
</reference>
<proteinExistence type="predicted"/>
<evidence type="ECO:0000313" key="2">
    <source>
        <dbReference type="EMBL" id="SDC86890.1"/>
    </source>
</evidence>